<sequence>MPDLSDTEITSDKLYLLTRQFDDKGSVNYVNESIEKRGSVTKLNLVDNNS</sequence>
<dbReference type="EMBL" id="HACG01052088">
    <property type="protein sequence ID" value="CEK98959.1"/>
    <property type="molecule type" value="Transcribed_RNA"/>
</dbReference>
<dbReference type="AlphaFoldDB" id="A0A0B7C0J2"/>
<proteinExistence type="predicted"/>
<protein>
    <submittedName>
        <fullName evidence="1">Uncharacterized protein</fullName>
    </submittedName>
</protein>
<evidence type="ECO:0000313" key="1">
    <source>
        <dbReference type="EMBL" id="CEK98959.1"/>
    </source>
</evidence>
<reference evidence="1" key="1">
    <citation type="submission" date="2014-12" db="EMBL/GenBank/DDBJ databases">
        <title>Insight into the proteome of Arion vulgaris.</title>
        <authorList>
            <person name="Aradska J."/>
            <person name="Bulat T."/>
            <person name="Smidak R."/>
            <person name="Sarate P."/>
            <person name="Gangsoo J."/>
            <person name="Sialana F."/>
            <person name="Bilban M."/>
            <person name="Lubec G."/>
        </authorList>
    </citation>
    <scope>NUCLEOTIDE SEQUENCE</scope>
    <source>
        <tissue evidence="1">Skin</tissue>
    </source>
</reference>
<gene>
    <name evidence="1" type="primary">ORF220069</name>
</gene>
<organism evidence="1">
    <name type="scientific">Arion vulgaris</name>
    <dbReference type="NCBI Taxonomy" id="1028688"/>
    <lineage>
        <taxon>Eukaryota</taxon>
        <taxon>Metazoa</taxon>
        <taxon>Spiralia</taxon>
        <taxon>Lophotrochozoa</taxon>
        <taxon>Mollusca</taxon>
        <taxon>Gastropoda</taxon>
        <taxon>Heterobranchia</taxon>
        <taxon>Euthyneura</taxon>
        <taxon>Panpulmonata</taxon>
        <taxon>Eupulmonata</taxon>
        <taxon>Stylommatophora</taxon>
        <taxon>Helicina</taxon>
        <taxon>Arionoidea</taxon>
        <taxon>Arionidae</taxon>
        <taxon>Arion</taxon>
    </lineage>
</organism>
<name>A0A0B7C0J2_9EUPU</name>
<feature type="non-terminal residue" evidence="1">
    <location>
        <position position="50"/>
    </location>
</feature>
<accession>A0A0B7C0J2</accession>